<proteinExistence type="inferred from homology"/>
<feature type="transmembrane region" description="Helical" evidence="8">
    <location>
        <begin position="64"/>
        <end position="86"/>
    </location>
</feature>
<accession>A0A5C3FAI5</accession>
<protein>
    <submittedName>
        <fullName evidence="10">Related to sugar transporter</fullName>
    </submittedName>
</protein>
<evidence type="ECO:0000256" key="6">
    <source>
        <dbReference type="ARBA" id="ARBA00023136"/>
    </source>
</evidence>
<sequence>MKPLSRPYGAFIARASPRTLLNGIMAACGAGFLLFGYDQGVMSGLLASPPFQAQFPRMADDATLQGQVVALYEIGCFAGALATFWLGERLGRRRMIIYGMLVLSLGAVIQASSFDVPQLIVGRIVAGVGNGFTTATIPVYHSETSKAHDRGRAVCIELAVNIAGVCTSYWIDYGFSFIHGSSVQWRFPLAFQVFFALVTVGLISFMPESPRWLLLQGRDDEALDVLRMLDVSQQVAEEVVGKGATTPDAAAPDAPAHALDYRHEFDVIKATIEEERALSAGSPPWRDIFRNSGKERYLQRALLGMGSQFAQQLSGINLITYYAPVIFQQSVGFSHNLSLLMSGFNGLAYFFSSLVPIFLIERLGRRPLMLFGAAGQMGCMAVLAAMTVSVGDTAKGIVATVMLFLFNFFFSVGWLAIPWLYPAEINPMRTRTQGAALATCSNWIFTYLVVCITPPSVQNIGYKTYVMFAIFNASFIVLTFFFYPETKGLTLESVDKLFEETQAWSIGPVDTRRYNVAAVAGGSGNTHTLAASPLPSSSSSSLEMCDAEVGLEKKAGYALATKTGVSDVEPAQKA</sequence>
<evidence type="ECO:0000256" key="1">
    <source>
        <dbReference type="ARBA" id="ARBA00004141"/>
    </source>
</evidence>
<feature type="transmembrane region" description="Helical" evidence="8">
    <location>
        <begin position="95"/>
        <end position="114"/>
    </location>
</feature>
<evidence type="ECO:0000256" key="2">
    <source>
        <dbReference type="ARBA" id="ARBA00010992"/>
    </source>
</evidence>
<comment type="similarity">
    <text evidence="2">Belongs to the major facilitator superfamily. Sugar transporter (TC 2.A.1.1) family.</text>
</comment>
<dbReference type="PANTHER" id="PTHR48022">
    <property type="entry name" value="PLASTIDIC GLUCOSE TRANSPORTER 4"/>
    <property type="match status" value="1"/>
</dbReference>
<dbReference type="Pfam" id="PF00083">
    <property type="entry name" value="Sugar_tr"/>
    <property type="match status" value="1"/>
</dbReference>
<dbReference type="SUPFAM" id="SSF103473">
    <property type="entry name" value="MFS general substrate transporter"/>
    <property type="match status" value="1"/>
</dbReference>
<evidence type="ECO:0000256" key="5">
    <source>
        <dbReference type="ARBA" id="ARBA00022989"/>
    </source>
</evidence>
<organism evidence="10 11">
    <name type="scientific">Pseudozyma flocculosa</name>
    <dbReference type="NCBI Taxonomy" id="84751"/>
    <lineage>
        <taxon>Eukaryota</taxon>
        <taxon>Fungi</taxon>
        <taxon>Dikarya</taxon>
        <taxon>Basidiomycota</taxon>
        <taxon>Ustilaginomycotina</taxon>
        <taxon>Ustilaginomycetes</taxon>
        <taxon>Ustilaginales</taxon>
        <taxon>Ustilaginaceae</taxon>
        <taxon>Pseudozyma</taxon>
    </lineage>
</organism>
<gene>
    <name evidence="10" type="ORF">PSFLO_06894</name>
</gene>
<dbReference type="GO" id="GO:0016020">
    <property type="term" value="C:membrane"/>
    <property type="evidence" value="ECO:0007669"/>
    <property type="project" value="UniProtKB-SubCell"/>
</dbReference>
<dbReference type="InterPro" id="IPR050360">
    <property type="entry name" value="MFS_Sugar_Transporters"/>
</dbReference>
<feature type="transmembrane region" description="Helical" evidence="8">
    <location>
        <begin position="20"/>
        <end position="37"/>
    </location>
</feature>
<evidence type="ECO:0000313" key="11">
    <source>
        <dbReference type="Proteomes" id="UP000323386"/>
    </source>
</evidence>
<keyword evidence="5 8" id="KW-1133">Transmembrane helix</keyword>
<dbReference type="PROSITE" id="PS00217">
    <property type="entry name" value="SUGAR_TRANSPORT_2"/>
    <property type="match status" value="1"/>
</dbReference>
<keyword evidence="11" id="KW-1185">Reference proteome</keyword>
<feature type="transmembrane region" description="Helical" evidence="8">
    <location>
        <begin position="153"/>
        <end position="171"/>
    </location>
</feature>
<evidence type="ECO:0000256" key="3">
    <source>
        <dbReference type="ARBA" id="ARBA00022448"/>
    </source>
</evidence>
<dbReference type="InterPro" id="IPR036259">
    <property type="entry name" value="MFS_trans_sf"/>
</dbReference>
<dbReference type="AlphaFoldDB" id="A0A5C3FAI5"/>
<evidence type="ECO:0000259" key="9">
    <source>
        <dbReference type="PROSITE" id="PS50850"/>
    </source>
</evidence>
<feature type="transmembrane region" description="Helical" evidence="8">
    <location>
        <begin position="367"/>
        <end position="391"/>
    </location>
</feature>
<dbReference type="InterPro" id="IPR020846">
    <property type="entry name" value="MFS_dom"/>
</dbReference>
<keyword evidence="4 8" id="KW-0812">Transmembrane</keyword>
<feature type="transmembrane region" description="Helical" evidence="8">
    <location>
        <begin position="462"/>
        <end position="483"/>
    </location>
</feature>
<evidence type="ECO:0000313" key="10">
    <source>
        <dbReference type="EMBL" id="SPO41412.1"/>
    </source>
</evidence>
<dbReference type="FunFam" id="1.20.1250.20:FF:000061">
    <property type="entry name" value="MFS sugar transporter"/>
    <property type="match status" value="1"/>
</dbReference>
<feature type="transmembrane region" description="Helical" evidence="8">
    <location>
        <begin position="397"/>
        <end position="422"/>
    </location>
</feature>
<feature type="transmembrane region" description="Helical" evidence="8">
    <location>
        <begin position="434"/>
        <end position="456"/>
    </location>
</feature>
<dbReference type="InterPro" id="IPR005828">
    <property type="entry name" value="MFS_sugar_transport-like"/>
</dbReference>
<comment type="catalytic activity">
    <reaction evidence="7">
        <text>myo-inositol(out) + H(+)(out) = myo-inositol(in) + H(+)(in)</text>
        <dbReference type="Rhea" id="RHEA:60364"/>
        <dbReference type="ChEBI" id="CHEBI:15378"/>
        <dbReference type="ChEBI" id="CHEBI:17268"/>
    </reaction>
</comment>
<feature type="transmembrane region" description="Helical" evidence="8">
    <location>
        <begin position="183"/>
        <end position="205"/>
    </location>
</feature>
<reference evidence="10 11" key="1">
    <citation type="submission" date="2018-03" db="EMBL/GenBank/DDBJ databases">
        <authorList>
            <person name="Guldener U."/>
        </authorList>
    </citation>
    <scope>NUCLEOTIDE SEQUENCE [LARGE SCALE GENOMIC DNA]</scope>
    <source>
        <strain evidence="10 11">DAOM196992</strain>
    </source>
</reference>
<keyword evidence="3" id="KW-0813">Transport</keyword>
<dbReference type="PROSITE" id="PS50850">
    <property type="entry name" value="MFS"/>
    <property type="match status" value="1"/>
</dbReference>
<dbReference type="EMBL" id="OOIP01000027">
    <property type="protein sequence ID" value="SPO41412.1"/>
    <property type="molecule type" value="Genomic_DNA"/>
</dbReference>
<comment type="subcellular location">
    <subcellularLocation>
        <location evidence="1">Membrane</location>
        <topology evidence="1">Multi-pass membrane protein</topology>
    </subcellularLocation>
</comment>
<dbReference type="Proteomes" id="UP000323386">
    <property type="component" value="Unassembled WGS sequence"/>
</dbReference>
<name>A0A5C3FAI5_9BASI</name>
<feature type="domain" description="Major facilitator superfamily (MFS) profile" evidence="9">
    <location>
        <begin position="24"/>
        <end position="487"/>
    </location>
</feature>
<evidence type="ECO:0000256" key="7">
    <source>
        <dbReference type="ARBA" id="ARBA00049119"/>
    </source>
</evidence>
<feature type="transmembrane region" description="Helical" evidence="8">
    <location>
        <begin position="309"/>
        <end position="327"/>
    </location>
</feature>
<keyword evidence="6 8" id="KW-0472">Membrane</keyword>
<evidence type="ECO:0000256" key="8">
    <source>
        <dbReference type="SAM" id="Phobius"/>
    </source>
</evidence>
<dbReference type="PRINTS" id="PR00171">
    <property type="entry name" value="SUGRTRNSPORT"/>
</dbReference>
<feature type="transmembrane region" description="Helical" evidence="8">
    <location>
        <begin position="120"/>
        <end position="141"/>
    </location>
</feature>
<keyword evidence="10" id="KW-0762">Sugar transport</keyword>
<dbReference type="InterPro" id="IPR003663">
    <property type="entry name" value="Sugar/inositol_transpt"/>
</dbReference>
<dbReference type="Gene3D" id="1.20.1250.20">
    <property type="entry name" value="MFS general substrate transporter like domains"/>
    <property type="match status" value="1"/>
</dbReference>
<dbReference type="PANTHER" id="PTHR48022:SF28">
    <property type="entry name" value="MAJOR FACILITATOR SUPERFAMILY (MFS) PROFILE DOMAIN-CONTAINING PROTEIN-RELATED"/>
    <property type="match status" value="1"/>
</dbReference>
<dbReference type="OrthoDB" id="2544694at2759"/>
<dbReference type="InterPro" id="IPR005829">
    <property type="entry name" value="Sugar_transporter_CS"/>
</dbReference>
<dbReference type="GO" id="GO:0005351">
    <property type="term" value="F:carbohydrate:proton symporter activity"/>
    <property type="evidence" value="ECO:0007669"/>
    <property type="project" value="TreeGrafter"/>
</dbReference>
<evidence type="ECO:0000256" key="4">
    <source>
        <dbReference type="ARBA" id="ARBA00022692"/>
    </source>
</evidence>
<feature type="transmembrane region" description="Helical" evidence="8">
    <location>
        <begin position="339"/>
        <end position="360"/>
    </location>
</feature>